<sequence>MNPLPDFDALPDALTSIRTRPLFVVKLDVKPLVVVGATPGPFRRIGIVPSGRFEGERLSGHVIDGSSDWQTVRSDGSVTLDVRLVLHTDDGTAIAMRYGGVRHGPPDVIRRLESGEDVAPGDYYFRIAPTFEAPAGRYDWLNRIVAVGTGHRFRDGPVYSVFEVL</sequence>
<dbReference type="InterPro" id="IPR020915">
    <property type="entry name" value="UPF0311"/>
</dbReference>
<organism evidence="2 3">
    <name type="scientific">Burkholderia pyrrocinia</name>
    <name type="common">Pseudomonas pyrrocinia</name>
    <dbReference type="NCBI Taxonomy" id="60550"/>
    <lineage>
        <taxon>Bacteria</taxon>
        <taxon>Pseudomonadati</taxon>
        <taxon>Pseudomonadota</taxon>
        <taxon>Betaproteobacteria</taxon>
        <taxon>Burkholderiales</taxon>
        <taxon>Burkholderiaceae</taxon>
        <taxon>Burkholderia</taxon>
        <taxon>Burkholderia cepacia complex</taxon>
    </lineage>
</organism>
<evidence type="ECO:0000313" key="2">
    <source>
        <dbReference type="EMBL" id="WZW52570.1"/>
    </source>
</evidence>
<dbReference type="PANTHER" id="PTHR37315:SF1">
    <property type="entry name" value="UPF0311 PROTEIN BLR7842"/>
    <property type="match status" value="1"/>
</dbReference>
<dbReference type="Pfam" id="PF11578">
    <property type="entry name" value="DUF3237"/>
    <property type="match status" value="1"/>
</dbReference>
<comment type="similarity">
    <text evidence="1">Belongs to the UPF0311 family.</text>
</comment>
<accession>A0ABZ3BGR1</accession>
<dbReference type="Gene3D" id="2.40.160.20">
    <property type="match status" value="1"/>
</dbReference>
<gene>
    <name evidence="2" type="ORF">WN985_09100</name>
</gene>
<keyword evidence="3" id="KW-1185">Reference proteome</keyword>
<proteinExistence type="inferred from homology"/>
<dbReference type="PANTHER" id="PTHR37315">
    <property type="entry name" value="UPF0311 PROTEIN BLR7842"/>
    <property type="match status" value="1"/>
</dbReference>
<dbReference type="Proteomes" id="UP001484179">
    <property type="component" value="Chromosome 1"/>
</dbReference>
<protein>
    <recommendedName>
        <fullName evidence="1">UPF0311 protein WN985_09100</fullName>
    </recommendedName>
</protein>
<dbReference type="HAMAP" id="MF_00775">
    <property type="entry name" value="UPF0311"/>
    <property type="match status" value="1"/>
</dbReference>
<reference evidence="2 3" key="1">
    <citation type="submission" date="2024-04" db="EMBL/GenBank/DDBJ databases">
        <title>Biological Control Activity of Plant Growth Promoting Rhizobacteria Burkholderia pyrrocinia BX1 against Tobacco black shank Introduction Tobacco black shank (TBS) caused by the oomycete Phytophthora. nicotianae (P. nicotianae) has become a destructive soil.</title>
        <authorList>
            <person name="Liu X."/>
            <person name="Shu C."/>
        </authorList>
    </citation>
    <scope>NUCLEOTIDE SEQUENCE [LARGE SCALE GENOMIC DNA]</scope>
    <source>
        <strain evidence="2 3">BX1</strain>
    </source>
</reference>
<dbReference type="EMBL" id="CP150849">
    <property type="protein sequence ID" value="WZW52570.1"/>
    <property type="molecule type" value="Genomic_DNA"/>
</dbReference>
<dbReference type="RefSeq" id="WP_342307001.1">
    <property type="nucleotide sequence ID" value="NZ_CP150849.1"/>
</dbReference>
<name>A0ABZ3BGR1_BURPY</name>
<evidence type="ECO:0000256" key="1">
    <source>
        <dbReference type="HAMAP-Rule" id="MF_00775"/>
    </source>
</evidence>
<evidence type="ECO:0000313" key="3">
    <source>
        <dbReference type="Proteomes" id="UP001484179"/>
    </source>
</evidence>